<dbReference type="InterPro" id="IPR011009">
    <property type="entry name" value="Kinase-like_dom_sf"/>
</dbReference>
<sequence length="503" mass="55771">MSDDQRPQNVEIFSRNVNSMNFVNSGDAADAFLRSRMGDSIFPDMKKGAPFNLGFLLIIWFKLCIDLPTGRSDAAETPGTGQSQPTQHHAQTQRKAPNPAQSGRLGADNVVGNSPLFAEGAIYGEPRDKTPDPTPEASEVYSAPVREPPAWRLNYEIGRGSFGTVFLEKVQTRGMPSPELWAVKKISKAIPDFPAKRYQAEVKNLQELSRSNSEWFVKFNTSYEDTHYVYIAMEYIPIGDISRTFVKGYRWKESDTKVVMEQLLRGLVVMHKEGITHRDLKPENIFLCIQDHMPRVLRVKIGDFGTSKRIPVTNTSTYLKTTTGTEGYMAPEMDGTDQAEEPKTNRVDIWSLGCILFRMVAGKPLFVSRRDVWKYSMSAASPPPAVERIGFSVPCADFLHRVLQPSDKDRPSAEECLGMAWITSQAPGSEYSISQDLYTRLSKLKLEAPDVYSLPEAIANSAGSKTLGRSSSTAATPMTDPTSSGMRPAKTFGPTRAAGSPFN</sequence>
<comment type="subcellular location">
    <subcellularLocation>
        <location evidence="1">Preautophagosomal structure membrane</location>
        <topology evidence="1">Peripheral membrane protein</topology>
    </subcellularLocation>
</comment>
<dbReference type="GO" id="GO:0005524">
    <property type="term" value="F:ATP binding"/>
    <property type="evidence" value="ECO:0007669"/>
    <property type="project" value="UniProtKB-KW"/>
</dbReference>
<evidence type="ECO:0000256" key="2">
    <source>
        <dbReference type="ARBA" id="ARBA00012513"/>
    </source>
</evidence>
<keyword evidence="7" id="KW-0067">ATP-binding</keyword>
<dbReference type="Pfam" id="PF00069">
    <property type="entry name" value="Pkinase"/>
    <property type="match status" value="1"/>
</dbReference>
<dbReference type="Gene3D" id="1.10.510.10">
    <property type="entry name" value="Transferase(Phosphotransferase) domain 1"/>
    <property type="match status" value="1"/>
</dbReference>
<feature type="region of interest" description="Disordered" evidence="12">
    <location>
        <begin position="463"/>
        <end position="503"/>
    </location>
</feature>
<evidence type="ECO:0000256" key="10">
    <source>
        <dbReference type="ARBA" id="ARBA00047899"/>
    </source>
</evidence>
<evidence type="ECO:0000259" key="13">
    <source>
        <dbReference type="PROSITE" id="PS50011"/>
    </source>
</evidence>
<evidence type="ECO:0000256" key="7">
    <source>
        <dbReference type="ARBA" id="ARBA00022840"/>
    </source>
</evidence>
<keyword evidence="8" id="KW-0072">Autophagy</keyword>
<dbReference type="PANTHER" id="PTHR24348:SF22">
    <property type="entry name" value="NON-SPECIFIC SERINE_THREONINE PROTEIN KINASE"/>
    <property type="match status" value="1"/>
</dbReference>
<protein>
    <recommendedName>
        <fullName evidence="2">non-specific serine/threonine protein kinase</fullName>
        <ecNumber evidence="2">2.7.11.1</ecNumber>
    </recommendedName>
    <alternativeName>
        <fullName evidence="9">Autophagy-related protein 1</fullName>
    </alternativeName>
</protein>
<feature type="region of interest" description="Disordered" evidence="12">
    <location>
        <begin position="73"/>
        <end position="109"/>
    </location>
</feature>
<evidence type="ECO:0000256" key="4">
    <source>
        <dbReference type="ARBA" id="ARBA00022679"/>
    </source>
</evidence>
<dbReference type="AlphaFoldDB" id="A0A292Q6E8"/>
<feature type="compositionally biased region" description="Polar residues" evidence="12">
    <location>
        <begin position="463"/>
        <end position="485"/>
    </location>
</feature>
<evidence type="ECO:0000256" key="5">
    <source>
        <dbReference type="ARBA" id="ARBA00022741"/>
    </source>
</evidence>
<dbReference type="SMART" id="SM00220">
    <property type="entry name" value="S_TKc"/>
    <property type="match status" value="1"/>
</dbReference>
<dbReference type="InterPro" id="IPR000719">
    <property type="entry name" value="Prot_kinase_dom"/>
</dbReference>
<dbReference type="GO" id="GO:0005776">
    <property type="term" value="C:autophagosome"/>
    <property type="evidence" value="ECO:0007669"/>
    <property type="project" value="TreeGrafter"/>
</dbReference>
<dbReference type="PANTHER" id="PTHR24348">
    <property type="entry name" value="SERINE/THREONINE-PROTEIN KINASE UNC-51-RELATED"/>
    <property type="match status" value="1"/>
</dbReference>
<evidence type="ECO:0000313" key="15">
    <source>
        <dbReference type="Proteomes" id="UP001412239"/>
    </source>
</evidence>
<keyword evidence="3" id="KW-0723">Serine/threonine-protein kinase</keyword>
<evidence type="ECO:0000256" key="11">
    <source>
        <dbReference type="ARBA" id="ARBA00048679"/>
    </source>
</evidence>
<dbReference type="InterPro" id="IPR045269">
    <property type="entry name" value="Atg1-like"/>
</dbReference>
<keyword evidence="6" id="KW-0418">Kinase</keyword>
<reference evidence="14" key="1">
    <citation type="submission" date="2015-10" db="EMBL/GenBank/DDBJ databases">
        <authorList>
            <person name="Regsiter A."/>
            <person name="william w."/>
        </authorList>
    </citation>
    <scope>NUCLEOTIDE SEQUENCE</scope>
    <source>
        <strain evidence="14">Montdore</strain>
    </source>
</reference>
<dbReference type="SUPFAM" id="SSF56112">
    <property type="entry name" value="Protein kinase-like (PK-like)"/>
    <property type="match status" value="1"/>
</dbReference>
<dbReference type="GO" id="GO:0034045">
    <property type="term" value="C:phagophore assembly site membrane"/>
    <property type="evidence" value="ECO:0007669"/>
    <property type="project" value="UniProtKB-SubCell"/>
</dbReference>
<dbReference type="PROSITE" id="PS00108">
    <property type="entry name" value="PROTEIN_KINASE_ST"/>
    <property type="match status" value="1"/>
</dbReference>
<evidence type="ECO:0000256" key="8">
    <source>
        <dbReference type="ARBA" id="ARBA00023006"/>
    </source>
</evidence>
<name>A0A292Q6E8_9PEZI</name>
<comment type="catalytic activity">
    <reaction evidence="10">
        <text>L-threonyl-[protein] + ATP = O-phospho-L-threonyl-[protein] + ADP + H(+)</text>
        <dbReference type="Rhea" id="RHEA:46608"/>
        <dbReference type="Rhea" id="RHEA-COMP:11060"/>
        <dbReference type="Rhea" id="RHEA-COMP:11605"/>
        <dbReference type="ChEBI" id="CHEBI:15378"/>
        <dbReference type="ChEBI" id="CHEBI:30013"/>
        <dbReference type="ChEBI" id="CHEBI:30616"/>
        <dbReference type="ChEBI" id="CHEBI:61977"/>
        <dbReference type="ChEBI" id="CHEBI:456216"/>
        <dbReference type="EC" id="2.7.11.1"/>
    </reaction>
</comment>
<dbReference type="EC" id="2.7.11.1" evidence="2"/>
<feature type="compositionally biased region" description="Polar residues" evidence="12">
    <location>
        <begin position="79"/>
        <end position="101"/>
    </location>
</feature>
<comment type="catalytic activity">
    <reaction evidence="11">
        <text>L-seryl-[protein] + ATP = O-phospho-L-seryl-[protein] + ADP + H(+)</text>
        <dbReference type="Rhea" id="RHEA:17989"/>
        <dbReference type="Rhea" id="RHEA-COMP:9863"/>
        <dbReference type="Rhea" id="RHEA-COMP:11604"/>
        <dbReference type="ChEBI" id="CHEBI:15378"/>
        <dbReference type="ChEBI" id="CHEBI:29999"/>
        <dbReference type="ChEBI" id="CHEBI:30616"/>
        <dbReference type="ChEBI" id="CHEBI:83421"/>
        <dbReference type="ChEBI" id="CHEBI:456216"/>
        <dbReference type="EC" id="2.7.11.1"/>
    </reaction>
</comment>
<evidence type="ECO:0000256" key="6">
    <source>
        <dbReference type="ARBA" id="ARBA00022777"/>
    </source>
</evidence>
<dbReference type="Proteomes" id="UP001412239">
    <property type="component" value="Unassembled WGS sequence"/>
</dbReference>
<keyword evidence="4" id="KW-0808">Transferase</keyword>
<keyword evidence="5" id="KW-0547">Nucleotide-binding</keyword>
<accession>A0A292Q6E8</accession>
<dbReference type="GO" id="GO:0010506">
    <property type="term" value="P:regulation of autophagy"/>
    <property type="evidence" value="ECO:0007669"/>
    <property type="project" value="InterPro"/>
</dbReference>
<dbReference type="GO" id="GO:0000045">
    <property type="term" value="P:autophagosome assembly"/>
    <property type="evidence" value="ECO:0007669"/>
    <property type="project" value="TreeGrafter"/>
</dbReference>
<evidence type="ECO:0000313" key="14">
    <source>
        <dbReference type="EMBL" id="CUS14984.1"/>
    </source>
</evidence>
<evidence type="ECO:0000256" key="9">
    <source>
        <dbReference type="ARBA" id="ARBA00030237"/>
    </source>
</evidence>
<dbReference type="PROSITE" id="PS50011">
    <property type="entry name" value="PROTEIN_KINASE_DOM"/>
    <property type="match status" value="1"/>
</dbReference>
<feature type="region of interest" description="Disordered" evidence="12">
    <location>
        <begin position="122"/>
        <end position="142"/>
    </location>
</feature>
<organism evidence="14 15">
    <name type="scientific">Tuber aestivum</name>
    <name type="common">summer truffle</name>
    <dbReference type="NCBI Taxonomy" id="59557"/>
    <lineage>
        <taxon>Eukaryota</taxon>
        <taxon>Fungi</taxon>
        <taxon>Dikarya</taxon>
        <taxon>Ascomycota</taxon>
        <taxon>Pezizomycotina</taxon>
        <taxon>Pezizomycetes</taxon>
        <taxon>Pezizales</taxon>
        <taxon>Tuberaceae</taxon>
        <taxon>Tuber</taxon>
    </lineage>
</organism>
<dbReference type="GO" id="GO:0005829">
    <property type="term" value="C:cytosol"/>
    <property type="evidence" value="ECO:0007669"/>
    <property type="project" value="TreeGrafter"/>
</dbReference>
<feature type="domain" description="Protein kinase" evidence="13">
    <location>
        <begin position="151"/>
        <end position="422"/>
    </location>
</feature>
<evidence type="ECO:0000256" key="1">
    <source>
        <dbReference type="ARBA" id="ARBA00004623"/>
    </source>
</evidence>
<dbReference type="InterPro" id="IPR008271">
    <property type="entry name" value="Ser/Thr_kinase_AS"/>
</dbReference>
<dbReference type="GO" id="GO:0004674">
    <property type="term" value="F:protein serine/threonine kinase activity"/>
    <property type="evidence" value="ECO:0007669"/>
    <property type="project" value="UniProtKB-KW"/>
</dbReference>
<keyword evidence="15" id="KW-1185">Reference proteome</keyword>
<evidence type="ECO:0000256" key="12">
    <source>
        <dbReference type="SAM" id="MobiDB-lite"/>
    </source>
</evidence>
<evidence type="ECO:0000256" key="3">
    <source>
        <dbReference type="ARBA" id="ARBA00022527"/>
    </source>
</evidence>
<proteinExistence type="predicted"/>
<gene>
    <name evidence="14" type="ORF">GSTUAT00000878001</name>
</gene>
<dbReference type="EMBL" id="LN890953">
    <property type="protein sequence ID" value="CUS14984.1"/>
    <property type="molecule type" value="Genomic_DNA"/>
</dbReference>